<name>A0A3N4E0L1_9GAMM</name>
<dbReference type="Proteomes" id="UP000273778">
    <property type="component" value="Chromosome"/>
</dbReference>
<evidence type="ECO:0000313" key="4">
    <source>
        <dbReference type="EMBL" id="AZG37289.1"/>
    </source>
</evidence>
<gene>
    <name evidence="5" type="ORF">EGC77_17165</name>
    <name evidence="4" type="ORF">EGC80_22095</name>
</gene>
<evidence type="ECO:0000259" key="3">
    <source>
        <dbReference type="PROSITE" id="PS50977"/>
    </source>
</evidence>
<dbReference type="EMBL" id="CP034073">
    <property type="protein sequence ID" value="AZG37289.1"/>
    <property type="molecule type" value="Genomic_DNA"/>
</dbReference>
<dbReference type="Pfam" id="PF00440">
    <property type="entry name" value="TetR_N"/>
    <property type="match status" value="1"/>
</dbReference>
<dbReference type="InterPro" id="IPR050624">
    <property type="entry name" value="HTH-type_Tx_Regulator"/>
</dbReference>
<keyword evidence="6" id="KW-1185">Reference proteome</keyword>
<reference evidence="4 6" key="1">
    <citation type="submission" date="2018-11" db="EMBL/GenBank/DDBJ databases">
        <title>Shewanella sp. M2.</title>
        <authorList>
            <person name="Hwang Y.J."/>
            <person name="Hwang C.Y."/>
        </authorList>
    </citation>
    <scope>NUCLEOTIDE SEQUENCE [LARGE SCALE GENOMIC DNA]</scope>
    <source>
        <strain evidence="4 6">M2</strain>
    </source>
</reference>
<dbReference type="PROSITE" id="PS50977">
    <property type="entry name" value="HTH_TETR_2"/>
    <property type="match status" value="1"/>
</dbReference>
<sequence>MPDSKNKVGRPSGETQNRDKLIQAARSLFVERDYSQVTVRDVAALAGTDPGLIRYYFGSKQNLFIAMLRETAAPVKQELYKVNKEKQAHGPASLMQTYYQVMSAHPHFPRLIFRLAGLDQSIPENKEITKVFNEIVNVDDIMMFDKLEAKGLLHDDVDIHCAQLSFFSMMIFPFIVPEGFLSRLGIQITPEFLMKLAQQNTNLLARGLMPTKDKNNDQ</sequence>
<dbReference type="OrthoDB" id="9151800at2"/>
<dbReference type="InterPro" id="IPR009057">
    <property type="entry name" value="Homeodomain-like_sf"/>
</dbReference>
<proteinExistence type="predicted"/>
<dbReference type="PRINTS" id="PR00455">
    <property type="entry name" value="HTHTETR"/>
</dbReference>
<dbReference type="SUPFAM" id="SSF46689">
    <property type="entry name" value="Homeodomain-like"/>
    <property type="match status" value="1"/>
</dbReference>
<protein>
    <submittedName>
        <fullName evidence="5">TetR/AcrR family transcriptional regulator</fullName>
    </submittedName>
</protein>
<evidence type="ECO:0000313" key="7">
    <source>
        <dbReference type="Proteomes" id="UP000278855"/>
    </source>
</evidence>
<feature type="domain" description="HTH tetR-type" evidence="3">
    <location>
        <begin position="15"/>
        <end position="75"/>
    </location>
</feature>
<dbReference type="PANTHER" id="PTHR43479:SF11">
    <property type="entry name" value="ACREF_ENVCD OPERON REPRESSOR-RELATED"/>
    <property type="match status" value="1"/>
</dbReference>
<dbReference type="EMBL" id="RKKB01000012">
    <property type="protein sequence ID" value="RPA27510.1"/>
    <property type="molecule type" value="Genomic_DNA"/>
</dbReference>
<dbReference type="InterPro" id="IPR001647">
    <property type="entry name" value="HTH_TetR"/>
</dbReference>
<dbReference type="RefSeq" id="WP_124013684.1">
    <property type="nucleotide sequence ID" value="NZ_CP034073.1"/>
</dbReference>
<dbReference type="PANTHER" id="PTHR43479">
    <property type="entry name" value="ACREF/ENVCD OPERON REPRESSOR-RELATED"/>
    <property type="match status" value="1"/>
</dbReference>
<dbReference type="Proteomes" id="UP000278855">
    <property type="component" value="Unassembled WGS sequence"/>
</dbReference>
<dbReference type="AlphaFoldDB" id="A0A3N4E0L1"/>
<dbReference type="Gene3D" id="1.10.357.10">
    <property type="entry name" value="Tetracycline Repressor, domain 2"/>
    <property type="match status" value="1"/>
</dbReference>
<accession>A0A3N4E0L1</accession>
<evidence type="ECO:0000313" key="5">
    <source>
        <dbReference type="EMBL" id="RPA27510.1"/>
    </source>
</evidence>
<dbReference type="GO" id="GO:0003677">
    <property type="term" value="F:DNA binding"/>
    <property type="evidence" value="ECO:0007669"/>
    <property type="project" value="UniProtKB-UniRule"/>
</dbReference>
<keyword evidence="1 2" id="KW-0238">DNA-binding</keyword>
<reference evidence="7" key="2">
    <citation type="submission" date="2018-11" db="EMBL/GenBank/DDBJ databases">
        <title>Shewanella sp. R106.</title>
        <authorList>
            <person name="Hwang Y.J."/>
            <person name="Hwang C.Y."/>
        </authorList>
    </citation>
    <scope>NUCLEOTIDE SEQUENCE [LARGE SCALE GENOMIC DNA]</scope>
    <source>
        <strain evidence="7">R106</strain>
    </source>
</reference>
<reference evidence="5" key="3">
    <citation type="submission" date="2018-11" db="EMBL/GenBank/DDBJ databases">
        <authorList>
            <person name="Hwang Y.J."/>
            <person name="Hwang C.Y."/>
        </authorList>
    </citation>
    <scope>NUCLEOTIDE SEQUENCE</scope>
    <source>
        <strain evidence="5">R106</strain>
    </source>
</reference>
<feature type="DNA-binding region" description="H-T-H motif" evidence="2">
    <location>
        <begin position="38"/>
        <end position="57"/>
    </location>
</feature>
<evidence type="ECO:0000256" key="2">
    <source>
        <dbReference type="PROSITE-ProRule" id="PRU00335"/>
    </source>
</evidence>
<evidence type="ECO:0000256" key="1">
    <source>
        <dbReference type="ARBA" id="ARBA00023125"/>
    </source>
</evidence>
<evidence type="ECO:0000313" key="6">
    <source>
        <dbReference type="Proteomes" id="UP000273778"/>
    </source>
</evidence>
<dbReference type="KEGG" id="spsr:EGC80_22095"/>
<organism evidence="5 7">
    <name type="scientific">Shewanella psychromarinicola</name>
    <dbReference type="NCBI Taxonomy" id="2487742"/>
    <lineage>
        <taxon>Bacteria</taxon>
        <taxon>Pseudomonadati</taxon>
        <taxon>Pseudomonadota</taxon>
        <taxon>Gammaproteobacteria</taxon>
        <taxon>Alteromonadales</taxon>
        <taxon>Shewanellaceae</taxon>
        <taxon>Shewanella</taxon>
    </lineage>
</organism>